<protein>
    <recommendedName>
        <fullName evidence="1">Glycosyltransferase subfamily 4-like N-terminal domain-containing protein</fullName>
    </recommendedName>
</protein>
<reference evidence="2" key="1">
    <citation type="submission" date="2018-05" db="EMBL/GenBank/DDBJ databases">
        <authorList>
            <person name="Lanie J.A."/>
            <person name="Ng W.-L."/>
            <person name="Kazmierczak K.M."/>
            <person name="Andrzejewski T.M."/>
            <person name="Davidsen T.M."/>
            <person name="Wayne K.J."/>
            <person name="Tettelin H."/>
            <person name="Glass J.I."/>
            <person name="Rusch D."/>
            <person name="Podicherti R."/>
            <person name="Tsui H.-C.T."/>
            <person name="Winkler M.E."/>
        </authorList>
    </citation>
    <scope>NUCLEOTIDE SEQUENCE</scope>
</reference>
<evidence type="ECO:0000259" key="1">
    <source>
        <dbReference type="Pfam" id="PF13439"/>
    </source>
</evidence>
<proteinExistence type="predicted"/>
<dbReference type="SUPFAM" id="SSF53756">
    <property type="entry name" value="UDP-Glycosyltransferase/glycogen phosphorylase"/>
    <property type="match status" value="1"/>
</dbReference>
<organism evidence="2">
    <name type="scientific">marine metagenome</name>
    <dbReference type="NCBI Taxonomy" id="408172"/>
    <lineage>
        <taxon>unclassified sequences</taxon>
        <taxon>metagenomes</taxon>
        <taxon>ecological metagenomes</taxon>
    </lineage>
</organism>
<name>A0A382VUI3_9ZZZZ</name>
<dbReference type="GO" id="GO:0016757">
    <property type="term" value="F:glycosyltransferase activity"/>
    <property type="evidence" value="ECO:0007669"/>
    <property type="project" value="TreeGrafter"/>
</dbReference>
<evidence type="ECO:0000313" key="2">
    <source>
        <dbReference type="EMBL" id="SVD50040.1"/>
    </source>
</evidence>
<dbReference type="Pfam" id="PF13439">
    <property type="entry name" value="Glyco_transf_4"/>
    <property type="match status" value="1"/>
</dbReference>
<sequence length="255" mass="29178">VLSNSIIYASFDRFPAPKGAATHIAAFVRALGKEFGQVDLLTLRGEENSDMPDFFGVKHHPLSAVGPNIITRALAFRSEMQRWWGQRQANVVHVRSIYEGYPIAKRKREMCDLFVFEMNGLPSVELKYHYPDVDDDKILMSKLRRQEEACMEAADLIITVSDVNAQYLKSRGANPSVIKVIPNGVDLKIFHWREPKDTETKPLRILYSGTMTRWQGVHYALEALALYLRDFEAEMILVGPCRSHERRALNRTIDK</sequence>
<dbReference type="PANTHER" id="PTHR45947">
    <property type="entry name" value="SULFOQUINOVOSYL TRANSFERASE SQD2"/>
    <property type="match status" value="1"/>
</dbReference>
<accession>A0A382VUI3</accession>
<dbReference type="PANTHER" id="PTHR45947:SF3">
    <property type="entry name" value="SULFOQUINOVOSYL TRANSFERASE SQD2"/>
    <property type="match status" value="1"/>
</dbReference>
<feature type="non-terminal residue" evidence="2">
    <location>
        <position position="1"/>
    </location>
</feature>
<dbReference type="EMBL" id="UINC01154643">
    <property type="protein sequence ID" value="SVD50040.1"/>
    <property type="molecule type" value="Genomic_DNA"/>
</dbReference>
<dbReference type="Gene3D" id="3.40.50.2000">
    <property type="entry name" value="Glycogen Phosphorylase B"/>
    <property type="match status" value="2"/>
</dbReference>
<feature type="domain" description="Glycosyltransferase subfamily 4-like N-terminal" evidence="1">
    <location>
        <begin position="18"/>
        <end position="187"/>
    </location>
</feature>
<dbReference type="AlphaFoldDB" id="A0A382VUI3"/>
<feature type="non-terminal residue" evidence="2">
    <location>
        <position position="255"/>
    </location>
</feature>
<gene>
    <name evidence="2" type="ORF">METZ01_LOCUS402894</name>
</gene>
<dbReference type="InterPro" id="IPR050194">
    <property type="entry name" value="Glycosyltransferase_grp1"/>
</dbReference>
<dbReference type="InterPro" id="IPR028098">
    <property type="entry name" value="Glyco_trans_4-like_N"/>
</dbReference>